<keyword evidence="1" id="KW-1133">Transmembrane helix</keyword>
<keyword evidence="1" id="KW-0812">Transmembrane</keyword>
<comment type="caution">
    <text evidence="2">The sequence shown here is derived from an EMBL/GenBank/DDBJ whole genome shotgun (WGS) entry which is preliminary data.</text>
</comment>
<dbReference type="AlphaFoldDB" id="N1X3I1"/>
<gene>
    <name evidence="2" type="ORF">pgond44_00875</name>
</gene>
<proteinExistence type="predicted"/>
<protein>
    <submittedName>
        <fullName evidence="2">Uncharacterized protein</fullName>
    </submittedName>
</protein>
<evidence type="ECO:0000256" key="1">
    <source>
        <dbReference type="SAM" id="Phobius"/>
    </source>
</evidence>
<dbReference type="Pfam" id="PF11667">
    <property type="entry name" value="DUF3267"/>
    <property type="match status" value="1"/>
</dbReference>
<evidence type="ECO:0000313" key="3">
    <source>
        <dbReference type="Proteomes" id="UP000012317"/>
    </source>
</evidence>
<organism evidence="2 3">
    <name type="scientific">Psychroflexus gondwanensis ACAM 44</name>
    <dbReference type="NCBI Taxonomy" id="1189619"/>
    <lineage>
        <taxon>Bacteria</taxon>
        <taxon>Pseudomonadati</taxon>
        <taxon>Bacteroidota</taxon>
        <taxon>Flavobacteriia</taxon>
        <taxon>Flavobacteriales</taxon>
        <taxon>Flavobacteriaceae</taxon>
        <taxon>Psychroflexus</taxon>
    </lineage>
</organism>
<keyword evidence="1" id="KW-0472">Membrane</keyword>
<sequence length="111" mass="12674">MFAQNGFNSIKFGIVWQLITPYCHCKEPLKIKHYIFGAMMPGVLMGLLPTIYAIIFDNIWLFIFGVFFTFAAAGDALMVYILRNEAMNTYVQDHPSEVGCYLYKNEANATE</sequence>
<name>N1X3I1_9FLAO</name>
<dbReference type="STRING" id="1189619.pgond44_00875"/>
<reference evidence="2 3" key="1">
    <citation type="journal article" date="2014" name="Genome Biol. Evol.">
        <title>Extensive gene acquisition in the extremely psychrophilic bacterial species Psychroflexus torquis and the link to sea-ice ecosystem specialism.</title>
        <authorList>
            <person name="Feng S."/>
            <person name="Powell S.M."/>
            <person name="Wilson R."/>
            <person name="Bowman J.P."/>
        </authorList>
    </citation>
    <scope>NUCLEOTIDE SEQUENCE [LARGE SCALE GENOMIC DNA]</scope>
    <source>
        <strain evidence="2 3">ACAM 44</strain>
    </source>
</reference>
<feature type="transmembrane region" description="Helical" evidence="1">
    <location>
        <begin position="34"/>
        <end position="55"/>
    </location>
</feature>
<dbReference type="EMBL" id="APLF01000001">
    <property type="protein sequence ID" value="EMY82633.1"/>
    <property type="molecule type" value="Genomic_DNA"/>
</dbReference>
<accession>N1X3I1</accession>
<dbReference type="InterPro" id="IPR021683">
    <property type="entry name" value="DUF3267"/>
</dbReference>
<dbReference type="Proteomes" id="UP000012317">
    <property type="component" value="Unassembled WGS sequence"/>
</dbReference>
<feature type="transmembrane region" description="Helical" evidence="1">
    <location>
        <begin position="61"/>
        <end position="82"/>
    </location>
</feature>
<keyword evidence="3" id="KW-1185">Reference proteome</keyword>
<evidence type="ECO:0000313" key="2">
    <source>
        <dbReference type="EMBL" id="EMY82633.1"/>
    </source>
</evidence>
<dbReference type="eggNOG" id="ENOG5031SK9">
    <property type="taxonomic scope" value="Bacteria"/>
</dbReference>